<dbReference type="GO" id="GO:0071949">
    <property type="term" value="F:FAD binding"/>
    <property type="evidence" value="ECO:0007669"/>
    <property type="project" value="InterPro"/>
</dbReference>
<evidence type="ECO:0000313" key="2">
    <source>
        <dbReference type="EMBL" id="QND72766.1"/>
    </source>
</evidence>
<dbReference type="GO" id="GO:0009882">
    <property type="term" value="F:blue light photoreceptor activity"/>
    <property type="evidence" value="ECO:0007669"/>
    <property type="project" value="InterPro"/>
</dbReference>
<dbReference type="KEGG" id="trb:HB776_17130"/>
<dbReference type="AlphaFoldDB" id="A0A7G6U184"/>
<evidence type="ECO:0000313" key="3">
    <source>
        <dbReference type="Proteomes" id="UP000515291"/>
    </source>
</evidence>
<gene>
    <name evidence="2" type="ORF">HB776_17130</name>
</gene>
<organism evidence="2 3">
    <name type="scientific">Tardiphaga robiniae</name>
    <dbReference type="NCBI Taxonomy" id="943830"/>
    <lineage>
        <taxon>Bacteria</taxon>
        <taxon>Pseudomonadati</taxon>
        <taxon>Pseudomonadota</taxon>
        <taxon>Alphaproteobacteria</taxon>
        <taxon>Hyphomicrobiales</taxon>
        <taxon>Nitrobacteraceae</taxon>
        <taxon>Tardiphaga</taxon>
    </lineage>
</organism>
<accession>A0A7G6U184</accession>
<dbReference type="InterPro" id="IPR036046">
    <property type="entry name" value="Acylphosphatase-like_dom_sf"/>
</dbReference>
<dbReference type="Gene3D" id="3.30.70.100">
    <property type="match status" value="1"/>
</dbReference>
<dbReference type="Pfam" id="PF04940">
    <property type="entry name" value="BLUF"/>
    <property type="match status" value="1"/>
</dbReference>
<proteinExistence type="predicted"/>
<evidence type="ECO:0000259" key="1">
    <source>
        <dbReference type="PROSITE" id="PS50925"/>
    </source>
</evidence>
<protein>
    <submittedName>
        <fullName evidence="2">BLUF domain-containing protein</fullName>
    </submittedName>
</protein>
<dbReference type="SUPFAM" id="SSF54975">
    <property type="entry name" value="Acylphosphatase/BLUF domain-like"/>
    <property type="match status" value="1"/>
</dbReference>
<dbReference type="Proteomes" id="UP000515291">
    <property type="component" value="Chromosome"/>
</dbReference>
<dbReference type="SMART" id="SM01034">
    <property type="entry name" value="BLUF"/>
    <property type="match status" value="1"/>
</dbReference>
<reference evidence="3" key="1">
    <citation type="journal article" date="2020" name="Mol. Plant Microbe">
        <title>Rhizobial microsymbionts of the narrowly endemic Oxytropis species growing in Kamchatka are characterized by significant genetic diversity and possess a set of genes that are associated with T3SS and T6SS secretion systems and can affect the development of symbiosis.</title>
        <authorList>
            <person name="Safronova V."/>
            <person name="Guro P."/>
            <person name="Sazanova A."/>
            <person name="Kuznetsova I."/>
            <person name="Belimov A."/>
            <person name="Yakubov V."/>
            <person name="Chirak E."/>
            <person name="Afonin A."/>
            <person name="Gogolev Y."/>
            <person name="Andronov E."/>
            <person name="Tikhonovich I."/>
        </authorList>
    </citation>
    <scope>NUCLEOTIDE SEQUENCE [LARGE SCALE GENOMIC DNA]</scope>
    <source>
        <strain evidence="3">581</strain>
    </source>
</reference>
<dbReference type="InterPro" id="IPR007024">
    <property type="entry name" value="BLUF_domain"/>
</dbReference>
<feature type="domain" description="BLUF" evidence="1">
    <location>
        <begin position="1"/>
        <end position="93"/>
    </location>
</feature>
<dbReference type="PROSITE" id="PS50925">
    <property type="entry name" value="BLUF"/>
    <property type="match status" value="1"/>
</dbReference>
<dbReference type="EMBL" id="CP050292">
    <property type="protein sequence ID" value="QND72766.1"/>
    <property type="molecule type" value="Genomic_DNA"/>
</dbReference>
<name>A0A7G6U184_9BRAD</name>
<sequence>MFRILYLSTANEPFSSGDLSELLQKARARNDAAHITGMLVHSDGDFLQVLEGEPDNVIEVYSRISVDPRHRDISLLQRGLAYGDRLFPNWAMGFKRVPDQTLVNEAVGLNGRVKLRYLDAMSALDFLLACSQNQT</sequence>
<dbReference type="RefSeq" id="WP_120286829.1">
    <property type="nucleotide sequence ID" value="NZ_CP050292.1"/>
</dbReference>